<gene>
    <name evidence="1" type="ORF">HHL10_20745</name>
</gene>
<keyword evidence="2" id="KW-1185">Reference proteome</keyword>
<protein>
    <submittedName>
        <fullName evidence="1">DUF4936 family protein</fullName>
    </submittedName>
</protein>
<reference evidence="1 2" key="1">
    <citation type="submission" date="2020-04" db="EMBL/GenBank/DDBJ databases">
        <title>Azohydromonas sp. isolated from soil.</title>
        <authorList>
            <person name="Dahal R.H."/>
        </authorList>
    </citation>
    <scope>NUCLEOTIDE SEQUENCE [LARGE SCALE GENOMIC DNA]</scope>
    <source>
        <strain evidence="1 2">G-1-1-14</strain>
    </source>
</reference>
<proteinExistence type="predicted"/>
<dbReference type="InterPro" id="IPR032556">
    <property type="entry name" value="DUF4936"/>
</dbReference>
<evidence type="ECO:0000313" key="2">
    <source>
        <dbReference type="Proteomes" id="UP000574067"/>
    </source>
</evidence>
<comment type="caution">
    <text evidence="1">The sequence shown here is derived from an EMBL/GenBank/DDBJ whole genome shotgun (WGS) entry which is preliminary data.</text>
</comment>
<organism evidence="1 2">
    <name type="scientific">Azohydromonas caseinilytica</name>
    <dbReference type="NCBI Taxonomy" id="2728836"/>
    <lineage>
        <taxon>Bacteria</taxon>
        <taxon>Pseudomonadati</taxon>
        <taxon>Pseudomonadota</taxon>
        <taxon>Betaproteobacteria</taxon>
        <taxon>Burkholderiales</taxon>
        <taxon>Sphaerotilaceae</taxon>
        <taxon>Azohydromonas</taxon>
    </lineage>
</organism>
<dbReference type="Pfam" id="PF16290">
    <property type="entry name" value="DUF4936"/>
    <property type="match status" value="1"/>
</dbReference>
<dbReference type="EMBL" id="JABBFW010000018">
    <property type="protein sequence ID" value="NML17403.1"/>
    <property type="molecule type" value="Genomic_DNA"/>
</dbReference>
<evidence type="ECO:0000313" key="1">
    <source>
        <dbReference type="EMBL" id="NML17403.1"/>
    </source>
</evidence>
<sequence length="104" mass="11119">MTSAPGGRQLFVYYRVALPDLGACVQAVRGLQAGLQRTHPDLQCALLQRPESEDADGQRTLMECYARPGGIDAVLQAHIAHAATAALALLVLGPRHVEIFEPCA</sequence>
<dbReference type="AlphaFoldDB" id="A0A848FGM1"/>
<name>A0A848FGM1_9BURK</name>
<dbReference type="Proteomes" id="UP000574067">
    <property type="component" value="Unassembled WGS sequence"/>
</dbReference>
<accession>A0A848FGM1</accession>
<dbReference type="RefSeq" id="WP_169162308.1">
    <property type="nucleotide sequence ID" value="NZ_JABBFW010000018.1"/>
</dbReference>